<proteinExistence type="predicted"/>
<accession>A0A2T4JCD2</accession>
<protein>
    <recommendedName>
        <fullName evidence="3">Glycosyl transferase</fullName>
    </recommendedName>
</protein>
<dbReference type="EMBL" id="PZKF01000044">
    <property type="protein sequence ID" value="PTE15478.1"/>
    <property type="molecule type" value="Genomic_DNA"/>
</dbReference>
<dbReference type="Proteomes" id="UP000241899">
    <property type="component" value="Unassembled WGS sequence"/>
</dbReference>
<organism evidence="1 2">
    <name type="scientific">Phaeovulum veldkampii DSM 11550</name>
    <dbReference type="NCBI Taxonomy" id="1185920"/>
    <lineage>
        <taxon>Bacteria</taxon>
        <taxon>Pseudomonadati</taxon>
        <taxon>Pseudomonadota</taxon>
        <taxon>Alphaproteobacteria</taxon>
        <taxon>Rhodobacterales</taxon>
        <taxon>Paracoccaceae</taxon>
        <taxon>Phaeovulum</taxon>
    </lineage>
</organism>
<keyword evidence="2" id="KW-1185">Reference proteome</keyword>
<evidence type="ECO:0000313" key="2">
    <source>
        <dbReference type="Proteomes" id="UP000241899"/>
    </source>
</evidence>
<sequence>MADAPQWQCVMIAWGEKYGVSDINRLITAIATHTHRPARFILLSDRPRPGLDARAELRPIPDFFLQPRFVTGGCQAKLCLFAPGVLPDDLPAIYIDLDTVVTGDLSAGINLLTTRQTVRILQSVVLPLGWPGRLVSRLTGGRRYARGNSSVVIFHPAECGYIAERFRTLHAQYPDFSFRPMIADERFISWAAQAVIEPIPASFAVKFPAEFMARSPLIARIKARLPWVRARRAKLVAVTLCGMSVKPEALLRLPEGARVKDSKNRVLIWSDAVIGRTRRDILNFYR</sequence>
<dbReference type="RefSeq" id="WP_107325935.1">
    <property type="nucleotide sequence ID" value="NZ_NHSP01000080.1"/>
</dbReference>
<dbReference type="OrthoDB" id="7642434at2"/>
<name>A0A2T4JCD2_9RHOB</name>
<evidence type="ECO:0008006" key="3">
    <source>
        <dbReference type="Google" id="ProtNLM"/>
    </source>
</evidence>
<evidence type="ECO:0000313" key="1">
    <source>
        <dbReference type="EMBL" id="PTE15478.1"/>
    </source>
</evidence>
<reference evidence="1 2" key="1">
    <citation type="submission" date="2018-03" db="EMBL/GenBank/DDBJ databases">
        <title>Rhodobacter veldkampii.</title>
        <authorList>
            <person name="Meyer T.E."/>
            <person name="Miller S."/>
            <person name="Lodha T."/>
            <person name="Gandham S."/>
            <person name="Chintalapati S."/>
            <person name="Chintalapati V.R."/>
        </authorList>
    </citation>
    <scope>NUCLEOTIDE SEQUENCE [LARGE SCALE GENOMIC DNA]</scope>
    <source>
        <strain evidence="1 2">DSM 11550</strain>
    </source>
</reference>
<gene>
    <name evidence="1" type="ORF">C5F46_13865</name>
</gene>
<dbReference type="AlphaFoldDB" id="A0A2T4JCD2"/>
<comment type="caution">
    <text evidence="1">The sequence shown here is derived from an EMBL/GenBank/DDBJ whole genome shotgun (WGS) entry which is preliminary data.</text>
</comment>